<dbReference type="Proteomes" id="UP000178656">
    <property type="component" value="Unassembled WGS sequence"/>
</dbReference>
<sequence length="222" mass="25031">MTVLEQAAQDFHKARRDVVAKPFDVAMMQRAEDVEHQLTAPVPVKVEPKSGLDKILAAKPNIAESATKAPMPSNVARQAYVSKPEVVRPVATDDNQVKSVGASRPQIHDMKVDRRLVGPVEELEIMDLVNLRQLGKTAEEMQAQLKRKFDYLAEQALVKKVEGVRAWKKSPVFRLYIAMTYEGLRERKPMTEVIRARQIANHDCLTLSEYEMMGRVNGEIAL</sequence>
<protein>
    <submittedName>
        <fullName evidence="1">Uncharacterized protein</fullName>
    </submittedName>
</protein>
<evidence type="ECO:0000313" key="1">
    <source>
        <dbReference type="EMBL" id="OGF34648.1"/>
    </source>
</evidence>
<name>A0A1F5T6P0_9BACT</name>
<reference evidence="1 2" key="1">
    <citation type="journal article" date="2016" name="Nat. Commun.">
        <title>Thousands of microbial genomes shed light on interconnected biogeochemical processes in an aquifer system.</title>
        <authorList>
            <person name="Anantharaman K."/>
            <person name="Brown C.T."/>
            <person name="Hug L.A."/>
            <person name="Sharon I."/>
            <person name="Castelle C.J."/>
            <person name="Probst A.J."/>
            <person name="Thomas B.C."/>
            <person name="Singh A."/>
            <person name="Wilkins M.J."/>
            <person name="Karaoz U."/>
            <person name="Brodie E.L."/>
            <person name="Williams K.H."/>
            <person name="Hubbard S.S."/>
            <person name="Banfield J.F."/>
        </authorList>
    </citation>
    <scope>NUCLEOTIDE SEQUENCE [LARGE SCALE GENOMIC DNA]</scope>
</reference>
<gene>
    <name evidence="1" type="ORF">A2482_00915</name>
</gene>
<comment type="caution">
    <text evidence="1">The sequence shown here is derived from an EMBL/GenBank/DDBJ whole genome shotgun (WGS) entry which is preliminary data.</text>
</comment>
<dbReference type="EMBL" id="MFGM01000070">
    <property type="protein sequence ID" value="OGF34648.1"/>
    <property type="molecule type" value="Genomic_DNA"/>
</dbReference>
<accession>A0A1F5T6P0</accession>
<organism evidence="1 2">
    <name type="scientific">Candidatus Falkowbacteria bacterium RIFOXYC2_FULL_48_21</name>
    <dbReference type="NCBI Taxonomy" id="1798005"/>
    <lineage>
        <taxon>Bacteria</taxon>
        <taxon>Candidatus Falkowiibacteriota</taxon>
    </lineage>
</organism>
<proteinExistence type="predicted"/>
<dbReference type="AlphaFoldDB" id="A0A1F5T6P0"/>
<evidence type="ECO:0000313" key="2">
    <source>
        <dbReference type="Proteomes" id="UP000178656"/>
    </source>
</evidence>